<dbReference type="RefSeq" id="WP_064895615.1">
    <property type="nucleotide sequence ID" value="NZ_JBEUKP010000002.1"/>
</dbReference>
<keyword evidence="3" id="KW-1003">Cell membrane</keyword>
<dbReference type="AlphaFoldDB" id="A0A1A1VXY1"/>
<dbReference type="GO" id="GO:0022857">
    <property type="term" value="F:transmembrane transporter activity"/>
    <property type="evidence" value="ECO:0007669"/>
    <property type="project" value="InterPro"/>
</dbReference>
<feature type="transmembrane region" description="Helical" evidence="7">
    <location>
        <begin position="394"/>
        <end position="413"/>
    </location>
</feature>
<evidence type="ECO:0000313" key="9">
    <source>
        <dbReference type="EMBL" id="OBF24179.1"/>
    </source>
</evidence>
<dbReference type="Gene3D" id="1.20.1250.20">
    <property type="entry name" value="MFS general substrate transporter like domains"/>
    <property type="match status" value="2"/>
</dbReference>
<feature type="transmembrane region" description="Helical" evidence="7">
    <location>
        <begin position="88"/>
        <end position="109"/>
    </location>
</feature>
<evidence type="ECO:0000256" key="4">
    <source>
        <dbReference type="ARBA" id="ARBA00022692"/>
    </source>
</evidence>
<dbReference type="CDD" id="cd17369">
    <property type="entry name" value="MFS_ShiA_like"/>
    <property type="match status" value="1"/>
</dbReference>
<comment type="subcellular location">
    <subcellularLocation>
        <location evidence="1">Cell membrane</location>
        <topology evidence="1">Multi-pass membrane protein</topology>
    </subcellularLocation>
</comment>
<dbReference type="PROSITE" id="PS50850">
    <property type="entry name" value="MFS"/>
    <property type="match status" value="1"/>
</dbReference>
<feature type="transmembrane region" description="Helical" evidence="7">
    <location>
        <begin position="369"/>
        <end position="388"/>
    </location>
</feature>
<feature type="transmembrane region" description="Helical" evidence="7">
    <location>
        <begin position="304"/>
        <end position="323"/>
    </location>
</feature>
<evidence type="ECO:0000256" key="6">
    <source>
        <dbReference type="ARBA" id="ARBA00023136"/>
    </source>
</evidence>
<keyword evidence="2" id="KW-0813">Transport</keyword>
<sequence>MTAKPTVAADDPRRVSLASMIGSAVESYDFFIYGTAAAAYFGSVFFHADEPIVGVLASFATLAVGFVFRPVGGYLAGHFGDRFGRKAVLFWSLVVMGVGTVLIGVLPTYQQIGVLAPILLIVLRMVQGIGFGAEWGGAVLMAVEHAPPHRRGLFGAVPQIGIPLGLVLANGAFLLSSALFDGDWVWRAPFLASSVMIAIGIYVRLGVSESPDFEKVKEANEIHRQPALEVIRSDWRMILRIIGLRLAETGGYYVSTSFVLSYVGLAAISSKNDVLAGTLIGSALGLASLPLFGALSDRIGRKPVFLIGSVFTIAFGIPMFLLINTGAFVMIVVAVALALLLSHDPIFAVESSWFSEQFPANVRSSGISLGYNGASVIVGFVPFIATLVYGSMGWLGPALLFILMGVISTALAVRTRETAPALIPSAPRPPAEKVA</sequence>
<feature type="transmembrane region" description="Helical" evidence="7">
    <location>
        <begin position="30"/>
        <end position="48"/>
    </location>
</feature>
<feature type="transmembrane region" description="Helical" evidence="7">
    <location>
        <begin position="153"/>
        <end position="180"/>
    </location>
</feature>
<evidence type="ECO:0000256" key="7">
    <source>
        <dbReference type="SAM" id="Phobius"/>
    </source>
</evidence>
<accession>A0A1A1VXY1</accession>
<evidence type="ECO:0000256" key="2">
    <source>
        <dbReference type="ARBA" id="ARBA00022448"/>
    </source>
</evidence>
<reference evidence="9 10" key="1">
    <citation type="submission" date="2016-06" db="EMBL/GenBank/DDBJ databases">
        <authorList>
            <person name="Kjaerup R.B."/>
            <person name="Dalgaard T.S."/>
            <person name="Juul-Madsen H.R."/>
        </authorList>
    </citation>
    <scope>NUCLEOTIDE SEQUENCE [LARGE SCALE GENOMIC DNA]</scope>
    <source>
        <strain evidence="9 10">ACS1953</strain>
    </source>
</reference>
<dbReference type="EMBL" id="LZHX01000035">
    <property type="protein sequence ID" value="OBF24179.1"/>
    <property type="molecule type" value="Genomic_DNA"/>
</dbReference>
<evidence type="ECO:0000259" key="8">
    <source>
        <dbReference type="PROSITE" id="PS50850"/>
    </source>
</evidence>
<evidence type="ECO:0000313" key="10">
    <source>
        <dbReference type="Proteomes" id="UP000093779"/>
    </source>
</evidence>
<dbReference type="GO" id="GO:0005886">
    <property type="term" value="C:plasma membrane"/>
    <property type="evidence" value="ECO:0007669"/>
    <property type="project" value="UniProtKB-SubCell"/>
</dbReference>
<dbReference type="InterPro" id="IPR036259">
    <property type="entry name" value="MFS_trans_sf"/>
</dbReference>
<evidence type="ECO:0000256" key="5">
    <source>
        <dbReference type="ARBA" id="ARBA00022989"/>
    </source>
</evidence>
<dbReference type="SUPFAM" id="SSF103473">
    <property type="entry name" value="MFS general substrate transporter"/>
    <property type="match status" value="1"/>
</dbReference>
<dbReference type="PANTHER" id="PTHR43045">
    <property type="entry name" value="SHIKIMATE TRANSPORTER"/>
    <property type="match status" value="1"/>
</dbReference>
<feature type="transmembrane region" description="Helical" evidence="7">
    <location>
        <begin position="274"/>
        <end position="292"/>
    </location>
</feature>
<dbReference type="InterPro" id="IPR011701">
    <property type="entry name" value="MFS"/>
</dbReference>
<dbReference type="Pfam" id="PF07690">
    <property type="entry name" value="MFS_1"/>
    <property type="match status" value="1"/>
</dbReference>
<feature type="transmembrane region" description="Helical" evidence="7">
    <location>
        <begin position="115"/>
        <end position="141"/>
    </location>
</feature>
<evidence type="ECO:0000256" key="3">
    <source>
        <dbReference type="ARBA" id="ARBA00022475"/>
    </source>
</evidence>
<comment type="caution">
    <text evidence="9">The sequence shown here is derived from an EMBL/GenBank/DDBJ whole genome shotgun (WGS) entry which is preliminary data.</text>
</comment>
<keyword evidence="5 7" id="KW-1133">Transmembrane helix</keyword>
<feature type="transmembrane region" description="Helical" evidence="7">
    <location>
        <begin position="250"/>
        <end position="268"/>
    </location>
</feature>
<keyword evidence="4 7" id="KW-0812">Transmembrane</keyword>
<dbReference type="InterPro" id="IPR020846">
    <property type="entry name" value="MFS_dom"/>
</dbReference>
<dbReference type="PANTHER" id="PTHR43045:SF1">
    <property type="entry name" value="SHIKIMATE TRANSPORTER"/>
    <property type="match status" value="1"/>
</dbReference>
<keyword evidence="6 7" id="KW-0472">Membrane</keyword>
<feature type="domain" description="Major facilitator superfamily (MFS) profile" evidence="8">
    <location>
        <begin position="15"/>
        <end position="416"/>
    </location>
</feature>
<feature type="transmembrane region" description="Helical" evidence="7">
    <location>
        <begin position="54"/>
        <end position="76"/>
    </location>
</feature>
<feature type="transmembrane region" description="Helical" evidence="7">
    <location>
        <begin position="186"/>
        <end position="207"/>
    </location>
</feature>
<dbReference type="Proteomes" id="UP000093779">
    <property type="component" value="Unassembled WGS sequence"/>
</dbReference>
<gene>
    <name evidence="9" type="ORF">A5726_10115</name>
</gene>
<protein>
    <recommendedName>
        <fullName evidence="8">Major facilitator superfamily (MFS) profile domain-containing protein</fullName>
    </recommendedName>
</protein>
<evidence type="ECO:0000256" key="1">
    <source>
        <dbReference type="ARBA" id="ARBA00004651"/>
    </source>
</evidence>
<proteinExistence type="predicted"/>
<name>A0A1A1VXY1_9MYCO</name>
<feature type="transmembrane region" description="Helical" evidence="7">
    <location>
        <begin position="329"/>
        <end position="349"/>
    </location>
</feature>
<organism evidence="9 10">
    <name type="scientific">Mycolicibacterium conceptionense</name>
    <dbReference type="NCBI Taxonomy" id="451644"/>
    <lineage>
        <taxon>Bacteria</taxon>
        <taxon>Bacillati</taxon>
        <taxon>Actinomycetota</taxon>
        <taxon>Actinomycetes</taxon>
        <taxon>Mycobacteriales</taxon>
        <taxon>Mycobacteriaceae</taxon>
        <taxon>Mycolicibacterium</taxon>
    </lineage>
</organism>